<feature type="chain" id="PRO_5041925988" evidence="1">
    <location>
        <begin position="25"/>
        <end position="73"/>
    </location>
</feature>
<evidence type="ECO:0000313" key="2">
    <source>
        <dbReference type="EMBL" id="KAK4285127.1"/>
    </source>
</evidence>
<comment type="caution">
    <text evidence="2">The sequence shown here is derived from an EMBL/GenBank/DDBJ whole genome shotgun (WGS) entry which is preliminary data.</text>
</comment>
<keyword evidence="3" id="KW-1185">Reference proteome</keyword>
<keyword evidence="1" id="KW-0732">Signal</keyword>
<evidence type="ECO:0000256" key="1">
    <source>
        <dbReference type="SAM" id="SignalP"/>
    </source>
</evidence>
<dbReference type="AlphaFoldDB" id="A0AAE1N9M5"/>
<name>A0AAE1N9M5_9FABA</name>
<feature type="signal peptide" evidence="1">
    <location>
        <begin position="1"/>
        <end position="24"/>
    </location>
</feature>
<sequence length="73" mass="7736">MLAPMIPILLSFLHILKLGDESHATFEFCSFNVCLASLFGVPIEEEEAALRETIQEAGVGGIAGGKSTGTEAR</sequence>
<dbReference type="Proteomes" id="UP001293593">
    <property type="component" value="Unassembled WGS sequence"/>
</dbReference>
<proteinExistence type="predicted"/>
<accession>A0AAE1N9M5</accession>
<dbReference type="EMBL" id="JAWXYG010000001">
    <property type="protein sequence ID" value="KAK4285127.1"/>
    <property type="molecule type" value="Genomic_DNA"/>
</dbReference>
<organism evidence="2 3">
    <name type="scientific">Acacia crassicarpa</name>
    <name type="common">northern wattle</name>
    <dbReference type="NCBI Taxonomy" id="499986"/>
    <lineage>
        <taxon>Eukaryota</taxon>
        <taxon>Viridiplantae</taxon>
        <taxon>Streptophyta</taxon>
        <taxon>Embryophyta</taxon>
        <taxon>Tracheophyta</taxon>
        <taxon>Spermatophyta</taxon>
        <taxon>Magnoliopsida</taxon>
        <taxon>eudicotyledons</taxon>
        <taxon>Gunneridae</taxon>
        <taxon>Pentapetalae</taxon>
        <taxon>rosids</taxon>
        <taxon>fabids</taxon>
        <taxon>Fabales</taxon>
        <taxon>Fabaceae</taxon>
        <taxon>Caesalpinioideae</taxon>
        <taxon>mimosoid clade</taxon>
        <taxon>Acacieae</taxon>
        <taxon>Acacia</taxon>
    </lineage>
</organism>
<gene>
    <name evidence="2" type="ORF">QN277_001869</name>
</gene>
<reference evidence="2" key="1">
    <citation type="submission" date="2023-10" db="EMBL/GenBank/DDBJ databases">
        <title>Chromosome-level genome of the transformable northern wattle, Acacia crassicarpa.</title>
        <authorList>
            <person name="Massaro I."/>
            <person name="Sinha N.R."/>
            <person name="Poethig S."/>
            <person name="Leichty A.R."/>
        </authorList>
    </citation>
    <scope>NUCLEOTIDE SEQUENCE</scope>
    <source>
        <strain evidence="2">Acra3RX</strain>
        <tissue evidence="2">Leaf</tissue>
    </source>
</reference>
<protein>
    <submittedName>
        <fullName evidence="2">Uncharacterized protein</fullName>
    </submittedName>
</protein>
<evidence type="ECO:0000313" key="3">
    <source>
        <dbReference type="Proteomes" id="UP001293593"/>
    </source>
</evidence>